<reference evidence="13" key="2">
    <citation type="journal article" date="2021" name="Genome Biol. Evol.">
        <title>Developing a high-quality reference genome for a parasitic bivalve with doubly uniparental inheritance (Bivalvia: Unionida).</title>
        <authorList>
            <person name="Smith C.H."/>
        </authorList>
    </citation>
    <scope>NUCLEOTIDE SEQUENCE</scope>
    <source>
        <strain evidence="13">CHS0354</strain>
        <tissue evidence="13">Mantle</tissue>
    </source>
</reference>
<keyword evidence="5" id="KW-0874">Quinone</keyword>
<dbReference type="InterPro" id="IPR012932">
    <property type="entry name" value="VKOR"/>
</dbReference>
<dbReference type="Pfam" id="PF07884">
    <property type="entry name" value="VKOR"/>
    <property type="match status" value="1"/>
</dbReference>
<evidence type="ECO:0000256" key="10">
    <source>
        <dbReference type="ARBA" id="ARBA00023157"/>
    </source>
</evidence>
<evidence type="ECO:0000256" key="3">
    <source>
        <dbReference type="ARBA" id="ARBA00012278"/>
    </source>
</evidence>
<keyword evidence="6" id="KW-0256">Endoplasmic reticulum</keyword>
<dbReference type="GO" id="GO:0042373">
    <property type="term" value="P:vitamin K metabolic process"/>
    <property type="evidence" value="ECO:0007669"/>
    <property type="project" value="InterPro"/>
</dbReference>
<gene>
    <name evidence="13" type="ORF">CHS0354_011266</name>
</gene>
<evidence type="ECO:0000256" key="1">
    <source>
        <dbReference type="ARBA" id="ARBA00004477"/>
    </source>
</evidence>
<dbReference type="GO" id="GO:0047057">
    <property type="term" value="F:vitamin-K-epoxide reductase (warfarin-sensitive) activity"/>
    <property type="evidence" value="ECO:0007669"/>
    <property type="project" value="UniProtKB-EC"/>
</dbReference>
<protein>
    <recommendedName>
        <fullName evidence="3">vitamin-K-epoxide reductase (warfarin-sensitive)</fullName>
        <ecNumber evidence="3">1.17.4.4</ecNumber>
    </recommendedName>
</protein>
<dbReference type="AlphaFoldDB" id="A0AAE0RND4"/>
<comment type="similarity">
    <text evidence="2">Belongs to the VKOR family.</text>
</comment>
<evidence type="ECO:0000256" key="9">
    <source>
        <dbReference type="ARBA" id="ARBA00023136"/>
    </source>
</evidence>
<keyword evidence="9" id="KW-0472">Membrane</keyword>
<feature type="domain" description="Vitamin K epoxide reductase" evidence="12">
    <location>
        <begin position="19"/>
        <end position="91"/>
    </location>
</feature>
<evidence type="ECO:0000256" key="2">
    <source>
        <dbReference type="ARBA" id="ARBA00006214"/>
    </source>
</evidence>
<dbReference type="EMBL" id="JAEAOA010000697">
    <property type="protein sequence ID" value="KAK3576589.1"/>
    <property type="molecule type" value="Genomic_DNA"/>
</dbReference>
<evidence type="ECO:0000256" key="4">
    <source>
        <dbReference type="ARBA" id="ARBA00022692"/>
    </source>
</evidence>
<organism evidence="13 14">
    <name type="scientific">Potamilus streckersoni</name>
    <dbReference type="NCBI Taxonomy" id="2493646"/>
    <lineage>
        <taxon>Eukaryota</taxon>
        <taxon>Metazoa</taxon>
        <taxon>Spiralia</taxon>
        <taxon>Lophotrochozoa</taxon>
        <taxon>Mollusca</taxon>
        <taxon>Bivalvia</taxon>
        <taxon>Autobranchia</taxon>
        <taxon>Heteroconchia</taxon>
        <taxon>Palaeoheterodonta</taxon>
        <taxon>Unionida</taxon>
        <taxon>Unionoidea</taxon>
        <taxon>Unionidae</taxon>
        <taxon>Ambleminae</taxon>
        <taxon>Lampsilini</taxon>
        <taxon>Potamilus</taxon>
    </lineage>
</organism>
<dbReference type="PANTHER" id="PTHR14519">
    <property type="entry name" value="VITAMIN K EPOXIDE REDUCTASE COMPLEX, SUBUNIT 1"/>
    <property type="match status" value="1"/>
</dbReference>
<sequence length="161" mass="18680">MDAETGYIFINNTVDRMLFNIFGAIVSLYSLNIEWKKEHNPMYKAYCDINEHMSCSRVLTSEYARGFGLVSILFGKNSSLNIRNCTLGIFFLPVSDNVRFQQQSNCSQHFVLLICPRRCRLCLLGLHPILCSQGRLRRLHNDLLHQWRHFVSELFPQSCSS</sequence>
<keyword evidence="11" id="KW-0676">Redox-active center</keyword>
<proteinExistence type="inferred from homology"/>
<evidence type="ECO:0000259" key="12">
    <source>
        <dbReference type="Pfam" id="PF07884"/>
    </source>
</evidence>
<dbReference type="InterPro" id="IPR042406">
    <property type="entry name" value="VKORC1/VKORC1L1"/>
</dbReference>
<keyword evidence="8" id="KW-0560">Oxidoreductase</keyword>
<evidence type="ECO:0000256" key="6">
    <source>
        <dbReference type="ARBA" id="ARBA00022824"/>
    </source>
</evidence>
<evidence type="ECO:0000313" key="13">
    <source>
        <dbReference type="EMBL" id="KAK3576589.1"/>
    </source>
</evidence>
<dbReference type="InterPro" id="IPR038354">
    <property type="entry name" value="VKOR_sf"/>
</dbReference>
<comment type="subcellular location">
    <subcellularLocation>
        <location evidence="1">Endoplasmic reticulum membrane</location>
        <topology evidence="1">Multi-pass membrane protein</topology>
    </subcellularLocation>
</comment>
<name>A0AAE0RND4_9BIVA</name>
<dbReference type="Gene3D" id="1.20.1440.130">
    <property type="entry name" value="VKOR domain"/>
    <property type="match status" value="1"/>
</dbReference>
<evidence type="ECO:0000256" key="5">
    <source>
        <dbReference type="ARBA" id="ARBA00022719"/>
    </source>
</evidence>
<evidence type="ECO:0000256" key="7">
    <source>
        <dbReference type="ARBA" id="ARBA00022989"/>
    </source>
</evidence>
<dbReference type="Proteomes" id="UP001195483">
    <property type="component" value="Unassembled WGS sequence"/>
</dbReference>
<keyword evidence="14" id="KW-1185">Reference proteome</keyword>
<keyword evidence="7" id="KW-1133">Transmembrane helix</keyword>
<dbReference type="PANTHER" id="PTHR14519:SF5">
    <property type="entry name" value="VITAMIN K EPOXIDE REDUCTASE COMPLEX SUBUNIT 1-LIKE PROTEIN 1"/>
    <property type="match status" value="1"/>
</dbReference>
<dbReference type="EC" id="1.17.4.4" evidence="3"/>
<evidence type="ECO:0000313" key="14">
    <source>
        <dbReference type="Proteomes" id="UP001195483"/>
    </source>
</evidence>
<keyword evidence="4" id="KW-0812">Transmembrane</keyword>
<dbReference type="GO" id="GO:0048038">
    <property type="term" value="F:quinone binding"/>
    <property type="evidence" value="ECO:0007669"/>
    <property type="project" value="UniProtKB-KW"/>
</dbReference>
<accession>A0AAE0RND4</accession>
<evidence type="ECO:0000256" key="8">
    <source>
        <dbReference type="ARBA" id="ARBA00023002"/>
    </source>
</evidence>
<evidence type="ECO:0000256" key="11">
    <source>
        <dbReference type="ARBA" id="ARBA00023284"/>
    </source>
</evidence>
<reference evidence="13" key="3">
    <citation type="submission" date="2023-05" db="EMBL/GenBank/DDBJ databases">
        <authorList>
            <person name="Smith C.H."/>
        </authorList>
    </citation>
    <scope>NUCLEOTIDE SEQUENCE</scope>
    <source>
        <strain evidence="13">CHS0354</strain>
        <tissue evidence="13">Mantle</tissue>
    </source>
</reference>
<reference evidence="13" key="1">
    <citation type="journal article" date="2021" name="Genome Biol. Evol.">
        <title>A High-Quality Reference Genome for a Parasitic Bivalve with Doubly Uniparental Inheritance (Bivalvia: Unionida).</title>
        <authorList>
            <person name="Smith C.H."/>
        </authorList>
    </citation>
    <scope>NUCLEOTIDE SEQUENCE</scope>
    <source>
        <strain evidence="13">CHS0354</strain>
    </source>
</reference>
<keyword evidence="10" id="KW-1015">Disulfide bond</keyword>
<comment type="caution">
    <text evidence="13">The sequence shown here is derived from an EMBL/GenBank/DDBJ whole genome shotgun (WGS) entry which is preliminary data.</text>
</comment>
<dbReference type="GO" id="GO:0005789">
    <property type="term" value="C:endoplasmic reticulum membrane"/>
    <property type="evidence" value="ECO:0007669"/>
    <property type="project" value="UniProtKB-SubCell"/>
</dbReference>